<feature type="binding site" evidence="16">
    <location>
        <position position="176"/>
    </location>
    <ligand>
        <name>substrate</name>
    </ligand>
</feature>
<dbReference type="Pfam" id="PF03309">
    <property type="entry name" value="Pan_kinase"/>
    <property type="match status" value="1"/>
</dbReference>
<comment type="caution">
    <text evidence="17">The sequence shown here is derived from an EMBL/GenBank/DDBJ whole genome shotgun (WGS) entry which is preliminary data.</text>
</comment>
<name>A0ABV9K7S6_9PORP</name>
<comment type="cofactor">
    <cofactor evidence="16">
        <name>NH4(+)</name>
        <dbReference type="ChEBI" id="CHEBI:28938"/>
    </cofactor>
    <cofactor evidence="16">
        <name>K(+)</name>
        <dbReference type="ChEBI" id="CHEBI:29103"/>
    </cofactor>
    <text evidence="16">A monovalent cation. Ammonium or potassium.</text>
</comment>
<keyword evidence="16" id="KW-0479">Metal-binding</keyword>
<evidence type="ECO:0000256" key="7">
    <source>
        <dbReference type="ARBA" id="ARBA00022490"/>
    </source>
</evidence>
<organism evidence="17 18">
    <name type="scientific">Falsiporphyromonas endometrii</name>
    <dbReference type="NCBI Taxonomy" id="1387297"/>
    <lineage>
        <taxon>Bacteria</taxon>
        <taxon>Pseudomonadati</taxon>
        <taxon>Bacteroidota</taxon>
        <taxon>Bacteroidia</taxon>
        <taxon>Bacteroidales</taxon>
        <taxon>Porphyromonadaceae</taxon>
        <taxon>Falsiporphyromonas</taxon>
    </lineage>
</organism>
<dbReference type="EC" id="2.7.1.33" evidence="6 16"/>
<evidence type="ECO:0000256" key="16">
    <source>
        <dbReference type="HAMAP-Rule" id="MF_01274"/>
    </source>
</evidence>
<dbReference type="InterPro" id="IPR004619">
    <property type="entry name" value="Type_III_PanK"/>
</dbReference>
<dbReference type="Gene3D" id="3.30.420.40">
    <property type="match status" value="2"/>
</dbReference>
<dbReference type="Proteomes" id="UP001596020">
    <property type="component" value="Unassembled WGS sequence"/>
</dbReference>
<evidence type="ECO:0000256" key="13">
    <source>
        <dbReference type="ARBA" id="ARBA00022993"/>
    </source>
</evidence>
<feature type="binding site" evidence="16">
    <location>
        <begin position="8"/>
        <end position="15"/>
    </location>
    <ligand>
        <name>ATP</name>
        <dbReference type="ChEBI" id="CHEBI:30616"/>
    </ligand>
</feature>
<comment type="cofactor">
    <cofactor evidence="2">
        <name>K(+)</name>
        <dbReference type="ChEBI" id="CHEBI:29103"/>
    </cofactor>
</comment>
<dbReference type="NCBIfam" id="TIGR00671">
    <property type="entry name" value="baf"/>
    <property type="match status" value="1"/>
</dbReference>
<proteinExistence type="inferred from homology"/>
<reference evidence="18" key="1">
    <citation type="journal article" date="2019" name="Int. J. Syst. Evol. Microbiol.">
        <title>The Global Catalogue of Microorganisms (GCM) 10K type strain sequencing project: providing services to taxonomists for standard genome sequencing and annotation.</title>
        <authorList>
            <consortium name="The Broad Institute Genomics Platform"/>
            <consortium name="The Broad Institute Genome Sequencing Center for Infectious Disease"/>
            <person name="Wu L."/>
            <person name="Ma J."/>
        </authorList>
    </citation>
    <scope>NUCLEOTIDE SEQUENCE [LARGE SCALE GENOMIC DNA]</scope>
    <source>
        <strain evidence="18">CGMCC 4.7357</strain>
    </source>
</reference>
<feature type="binding site" evidence="16">
    <location>
        <position position="121"/>
    </location>
    <ligand>
        <name>K(+)</name>
        <dbReference type="ChEBI" id="CHEBI:29103"/>
    </ligand>
</feature>
<evidence type="ECO:0000256" key="8">
    <source>
        <dbReference type="ARBA" id="ARBA00022679"/>
    </source>
</evidence>
<keyword evidence="9 16" id="KW-0547">Nucleotide-binding</keyword>
<dbReference type="PANTHER" id="PTHR34265">
    <property type="entry name" value="TYPE III PANTOTHENATE KINASE"/>
    <property type="match status" value="1"/>
</dbReference>
<keyword evidence="8 16" id="KW-0808">Transferase</keyword>
<dbReference type="SUPFAM" id="SSF53067">
    <property type="entry name" value="Actin-like ATPase domain"/>
    <property type="match status" value="2"/>
</dbReference>
<comment type="catalytic activity">
    <reaction evidence="1 16">
        <text>(R)-pantothenate + ATP = (R)-4'-phosphopantothenate + ADP + H(+)</text>
        <dbReference type="Rhea" id="RHEA:16373"/>
        <dbReference type="ChEBI" id="CHEBI:10986"/>
        <dbReference type="ChEBI" id="CHEBI:15378"/>
        <dbReference type="ChEBI" id="CHEBI:29032"/>
        <dbReference type="ChEBI" id="CHEBI:30616"/>
        <dbReference type="ChEBI" id="CHEBI:456216"/>
        <dbReference type="EC" id="2.7.1.33"/>
    </reaction>
</comment>
<evidence type="ECO:0000256" key="2">
    <source>
        <dbReference type="ARBA" id="ARBA00001958"/>
    </source>
</evidence>
<feature type="binding site" evidence="16">
    <location>
        <begin position="98"/>
        <end position="101"/>
    </location>
    <ligand>
        <name>substrate</name>
    </ligand>
</feature>
<comment type="function">
    <text evidence="16">Catalyzes the phosphorylation of pantothenate (Pan), the first step in CoA biosynthesis.</text>
</comment>
<accession>A0ABV9K7S6</accession>
<evidence type="ECO:0000313" key="18">
    <source>
        <dbReference type="Proteomes" id="UP001596020"/>
    </source>
</evidence>
<feature type="binding site" evidence="16">
    <location>
        <position position="92"/>
    </location>
    <ligand>
        <name>substrate</name>
    </ligand>
</feature>
<feature type="active site" description="Proton acceptor" evidence="16">
    <location>
        <position position="100"/>
    </location>
</feature>
<keyword evidence="12 16" id="KW-0630">Potassium</keyword>
<evidence type="ECO:0000256" key="10">
    <source>
        <dbReference type="ARBA" id="ARBA00022777"/>
    </source>
</evidence>
<dbReference type="GO" id="GO:0004594">
    <property type="term" value="F:pantothenate kinase activity"/>
    <property type="evidence" value="ECO:0007669"/>
    <property type="project" value="UniProtKB-EC"/>
</dbReference>
<evidence type="ECO:0000256" key="11">
    <source>
        <dbReference type="ARBA" id="ARBA00022840"/>
    </source>
</evidence>
<comment type="subunit">
    <text evidence="5 16">Homodimer.</text>
</comment>
<comment type="pathway">
    <text evidence="4 16">Cofactor biosynthesis; coenzyme A biosynthesis; CoA from (R)-pantothenate: step 1/5.</text>
</comment>
<comment type="subcellular location">
    <subcellularLocation>
        <location evidence="3 16">Cytoplasm</location>
    </subcellularLocation>
</comment>
<keyword evidence="10 16" id="KW-0418">Kinase</keyword>
<dbReference type="PANTHER" id="PTHR34265:SF1">
    <property type="entry name" value="TYPE III PANTOTHENATE KINASE"/>
    <property type="match status" value="1"/>
</dbReference>
<evidence type="ECO:0000256" key="12">
    <source>
        <dbReference type="ARBA" id="ARBA00022958"/>
    </source>
</evidence>
<keyword evidence="13 16" id="KW-0173">Coenzyme A biosynthesis</keyword>
<comment type="similarity">
    <text evidence="14 16">Belongs to the type III pantothenate kinase family.</text>
</comment>
<dbReference type="HAMAP" id="MF_01274">
    <property type="entry name" value="Pantothen_kinase_3"/>
    <property type="match status" value="1"/>
</dbReference>
<evidence type="ECO:0000256" key="9">
    <source>
        <dbReference type="ARBA" id="ARBA00022741"/>
    </source>
</evidence>
<evidence type="ECO:0000256" key="5">
    <source>
        <dbReference type="ARBA" id="ARBA00011738"/>
    </source>
</evidence>
<sequence>MDTKLIIDRGNTCIKLAVFEGARLVMRRSVLGMSEVKDLRDILNEKELSAKGCIFCSVGKQSDCFISSLKRYFGKDFFILNPNTTLPITTKYDRSTLGGDRIAAVVGAWALFPNKDVLVIDAGTAITYERLNSNGEYLGGNISPGMELRFKALNEHTCLLPHVSSGGNLPEWGLNTDEAIRSGVILGLVSEIEGYIRRCRKESADLVVLTTGGQTKYFESRLKNQTFVEDLVLQGLNYILDYQYKNV</sequence>
<evidence type="ECO:0000256" key="6">
    <source>
        <dbReference type="ARBA" id="ARBA00012102"/>
    </source>
</evidence>
<keyword evidence="18" id="KW-1185">Reference proteome</keyword>
<evidence type="ECO:0000313" key="17">
    <source>
        <dbReference type="EMBL" id="MFC4666097.1"/>
    </source>
</evidence>
<gene>
    <name evidence="16" type="primary">coaX</name>
    <name evidence="17" type="ORF">ACFO3G_05725</name>
</gene>
<keyword evidence="11 16" id="KW-0067">ATP-binding</keyword>
<evidence type="ECO:0000256" key="4">
    <source>
        <dbReference type="ARBA" id="ARBA00005225"/>
    </source>
</evidence>
<dbReference type="CDD" id="cd24015">
    <property type="entry name" value="ASKHA_NBD_PanK-III"/>
    <property type="match status" value="1"/>
</dbReference>
<evidence type="ECO:0000256" key="15">
    <source>
        <dbReference type="ARBA" id="ARBA00040883"/>
    </source>
</evidence>
<dbReference type="InterPro" id="IPR043129">
    <property type="entry name" value="ATPase_NBD"/>
</dbReference>
<dbReference type="RefSeq" id="WP_380078832.1">
    <property type="nucleotide sequence ID" value="NZ_JBHSGO010000173.1"/>
</dbReference>
<keyword evidence="7 16" id="KW-0963">Cytoplasm</keyword>
<dbReference type="EMBL" id="JBHSGO010000173">
    <property type="protein sequence ID" value="MFC4666097.1"/>
    <property type="molecule type" value="Genomic_DNA"/>
</dbReference>
<feature type="binding site" evidence="16">
    <location>
        <position position="124"/>
    </location>
    <ligand>
        <name>ATP</name>
        <dbReference type="ChEBI" id="CHEBI:30616"/>
    </ligand>
</feature>
<evidence type="ECO:0000256" key="1">
    <source>
        <dbReference type="ARBA" id="ARBA00001206"/>
    </source>
</evidence>
<protein>
    <recommendedName>
        <fullName evidence="15 16">Type III pantothenate kinase</fullName>
        <ecNumber evidence="6 16">2.7.1.33</ecNumber>
    </recommendedName>
    <alternativeName>
        <fullName evidence="16">PanK-III</fullName>
    </alternativeName>
    <alternativeName>
        <fullName evidence="16">Pantothenic acid kinase</fullName>
    </alternativeName>
</protein>
<evidence type="ECO:0000256" key="14">
    <source>
        <dbReference type="ARBA" id="ARBA00038036"/>
    </source>
</evidence>
<evidence type="ECO:0000256" key="3">
    <source>
        <dbReference type="ARBA" id="ARBA00004496"/>
    </source>
</evidence>